<reference evidence="2" key="1">
    <citation type="submission" date="2016-10" db="EMBL/GenBank/DDBJ databases">
        <title>Sequence of Gallionella enrichment culture.</title>
        <authorList>
            <person name="Poehlein A."/>
            <person name="Muehling M."/>
            <person name="Daniel R."/>
        </authorList>
    </citation>
    <scope>NUCLEOTIDE SEQUENCE</scope>
</reference>
<protein>
    <submittedName>
        <fullName evidence="2">Uncharacterized protein</fullName>
    </submittedName>
</protein>
<feature type="region of interest" description="Disordered" evidence="1">
    <location>
        <begin position="30"/>
        <end position="85"/>
    </location>
</feature>
<organism evidence="2">
    <name type="scientific">mine drainage metagenome</name>
    <dbReference type="NCBI Taxonomy" id="410659"/>
    <lineage>
        <taxon>unclassified sequences</taxon>
        <taxon>metagenomes</taxon>
        <taxon>ecological metagenomes</taxon>
    </lineage>
</organism>
<gene>
    <name evidence="2" type="ORF">GALL_322920</name>
</gene>
<feature type="compositionally biased region" description="Basic and acidic residues" evidence="1">
    <location>
        <begin position="30"/>
        <end position="74"/>
    </location>
</feature>
<feature type="compositionally biased region" description="Basic and acidic residues" evidence="1">
    <location>
        <begin position="301"/>
        <end position="320"/>
    </location>
</feature>
<proteinExistence type="predicted"/>
<evidence type="ECO:0000313" key="2">
    <source>
        <dbReference type="EMBL" id="OIQ85870.1"/>
    </source>
</evidence>
<accession>A0A1J5QQK5</accession>
<dbReference type="AlphaFoldDB" id="A0A1J5QQK5"/>
<comment type="caution">
    <text evidence="2">The sequence shown here is derived from an EMBL/GenBank/DDBJ whole genome shotgun (WGS) entry which is preliminary data.</text>
</comment>
<feature type="region of interest" description="Disordered" evidence="1">
    <location>
        <begin position="259"/>
        <end position="335"/>
    </location>
</feature>
<dbReference type="EMBL" id="MLJW01000515">
    <property type="protein sequence ID" value="OIQ85870.1"/>
    <property type="molecule type" value="Genomic_DNA"/>
</dbReference>
<name>A0A1J5QQK5_9ZZZZ</name>
<sequence length="335" mass="35741">MLPPPEVPCDGLGRGLHADRLEARVCHATDCGAADHGRHPDDGRARRDDRVADPGDRQDGADRDHRVRRRKDDDIGVPQGLDDSGCRNGVLEADLHEASCRQARPVPYPPLLEVQETLPGRPVVHDHVGLDLLVRHRQEGHAGLPPTAQVGRDGGQRQSLAKQLGAGEVGREVEVAECEPLPPDVVGGEVRRDAAGLVTPSPALVLVHRTAEGVHQRVEVGADPDAVQPQVVSGVRHDRDGGGRAAAPVGETLREQCLQAPDEPSAAHAAGDDGDLHAGPPRFSVMGLQSASSRKGGSADGSERRPADPECRHHAQDRGRSRPAARHTSPERRRT</sequence>
<evidence type="ECO:0000256" key="1">
    <source>
        <dbReference type="SAM" id="MobiDB-lite"/>
    </source>
</evidence>